<comment type="catalytic activity">
    <reaction evidence="3 5">
        <text>L-methionyl-[protein] + [thioredoxin]-disulfide + H2O = L-methionyl-(S)-S-oxide-[protein] + [thioredoxin]-dithiol</text>
        <dbReference type="Rhea" id="RHEA:14217"/>
        <dbReference type="Rhea" id="RHEA-COMP:10698"/>
        <dbReference type="Rhea" id="RHEA-COMP:10700"/>
        <dbReference type="Rhea" id="RHEA-COMP:12313"/>
        <dbReference type="Rhea" id="RHEA-COMP:12315"/>
        <dbReference type="ChEBI" id="CHEBI:15377"/>
        <dbReference type="ChEBI" id="CHEBI:16044"/>
        <dbReference type="ChEBI" id="CHEBI:29950"/>
        <dbReference type="ChEBI" id="CHEBI:44120"/>
        <dbReference type="ChEBI" id="CHEBI:50058"/>
        <dbReference type="EC" id="1.8.4.11"/>
    </reaction>
</comment>
<dbReference type="HAMAP" id="MF_01401">
    <property type="entry name" value="MsrA"/>
    <property type="match status" value="1"/>
</dbReference>
<keyword evidence="2 5" id="KW-0560">Oxidoreductase</keyword>
<feature type="active site" evidence="5">
    <location>
        <position position="76"/>
    </location>
</feature>
<name>A0A1Z4JBB8_LEPBY</name>
<sequence>MRYQPLSWIRPLILASSVVLLAAIAISLSSRITLRTPSFNSSLPSDTNFVALPDPEIDIAVPSNLNQQTIVLAGGCFWGIEAIFEQLKGVSQVVSGYSGGSAETATYSQVSLGKTQHAEVVNITYDPTQISYGQLLKVYFAVAHDPTQLNQQLPDRGSQYRSAIFFTTPEQQQVAQAYIQQLDQAQSFQKPIVTQVVPLQKFYAAETYHQDFVQHNPNYPYVVVHDLPKLKRLEKQFPELYRDRIKLSSFYSR</sequence>
<dbReference type="InterPro" id="IPR002569">
    <property type="entry name" value="Met_Sox_Rdtase_MsrA_dom"/>
</dbReference>
<proteinExistence type="inferred from homology"/>
<comment type="similarity">
    <text evidence="1 5">Belongs to the MsrA Met sulfoxide reductase family.</text>
</comment>
<dbReference type="GO" id="GO:0033744">
    <property type="term" value="F:L-methionine:thioredoxin-disulfide S-oxidoreductase activity"/>
    <property type="evidence" value="ECO:0007669"/>
    <property type="project" value="RHEA"/>
</dbReference>
<dbReference type="NCBIfam" id="TIGR00401">
    <property type="entry name" value="msrA"/>
    <property type="match status" value="1"/>
</dbReference>
<dbReference type="InterPro" id="IPR036509">
    <property type="entry name" value="Met_Sox_Rdtase_MsrA_sf"/>
</dbReference>
<gene>
    <name evidence="5" type="primary">msrA</name>
    <name evidence="7" type="ORF">NIES2135_08160</name>
</gene>
<evidence type="ECO:0000313" key="7">
    <source>
        <dbReference type="EMBL" id="BAY54003.1"/>
    </source>
</evidence>
<feature type="domain" description="Peptide methionine sulphoxide reductase MsrA" evidence="6">
    <location>
        <begin position="69"/>
        <end position="221"/>
    </location>
</feature>
<comment type="catalytic activity">
    <reaction evidence="4 5">
        <text>[thioredoxin]-disulfide + L-methionine + H2O = L-methionine (S)-S-oxide + [thioredoxin]-dithiol</text>
        <dbReference type="Rhea" id="RHEA:19993"/>
        <dbReference type="Rhea" id="RHEA-COMP:10698"/>
        <dbReference type="Rhea" id="RHEA-COMP:10700"/>
        <dbReference type="ChEBI" id="CHEBI:15377"/>
        <dbReference type="ChEBI" id="CHEBI:29950"/>
        <dbReference type="ChEBI" id="CHEBI:50058"/>
        <dbReference type="ChEBI" id="CHEBI:57844"/>
        <dbReference type="ChEBI" id="CHEBI:58772"/>
        <dbReference type="EC" id="1.8.4.11"/>
    </reaction>
</comment>
<organism evidence="7 8">
    <name type="scientific">Leptolyngbya boryana NIES-2135</name>
    <dbReference type="NCBI Taxonomy" id="1973484"/>
    <lineage>
        <taxon>Bacteria</taxon>
        <taxon>Bacillati</taxon>
        <taxon>Cyanobacteriota</taxon>
        <taxon>Cyanophyceae</taxon>
        <taxon>Leptolyngbyales</taxon>
        <taxon>Leptolyngbyaceae</taxon>
        <taxon>Leptolyngbya group</taxon>
        <taxon>Leptolyngbya</taxon>
    </lineage>
</organism>
<evidence type="ECO:0000256" key="3">
    <source>
        <dbReference type="ARBA" id="ARBA00047806"/>
    </source>
</evidence>
<accession>A0A1Z4JBB8</accession>
<evidence type="ECO:0000313" key="8">
    <source>
        <dbReference type="Proteomes" id="UP000217895"/>
    </source>
</evidence>
<dbReference type="PANTHER" id="PTHR43774">
    <property type="entry name" value="PEPTIDE METHIONINE SULFOXIDE REDUCTASE"/>
    <property type="match status" value="1"/>
</dbReference>
<evidence type="ECO:0000256" key="5">
    <source>
        <dbReference type="HAMAP-Rule" id="MF_01401"/>
    </source>
</evidence>
<dbReference type="PANTHER" id="PTHR43774:SF1">
    <property type="entry name" value="PEPTIDE METHIONINE SULFOXIDE REDUCTASE MSRA 2"/>
    <property type="match status" value="1"/>
</dbReference>
<dbReference type="EC" id="1.8.4.11" evidence="5"/>
<protein>
    <recommendedName>
        <fullName evidence="5">Peptide methionine sulfoxide reductase MsrA</fullName>
        <shortName evidence="5">Protein-methionine-S-oxide reductase</shortName>
        <ecNumber evidence="5">1.8.4.11</ecNumber>
    </recommendedName>
    <alternativeName>
        <fullName evidence="5">Peptide-methionine (S)-S-oxide reductase</fullName>
        <shortName evidence="5">Peptide Met(O) reductase</shortName>
    </alternativeName>
</protein>
<dbReference type="Gene3D" id="3.30.1060.10">
    <property type="entry name" value="Peptide methionine sulphoxide reductase MsrA"/>
    <property type="match status" value="1"/>
</dbReference>
<evidence type="ECO:0000256" key="1">
    <source>
        <dbReference type="ARBA" id="ARBA00005591"/>
    </source>
</evidence>
<dbReference type="Proteomes" id="UP000217895">
    <property type="component" value="Chromosome"/>
</dbReference>
<evidence type="ECO:0000259" key="6">
    <source>
        <dbReference type="Pfam" id="PF01625"/>
    </source>
</evidence>
<dbReference type="Pfam" id="PF01625">
    <property type="entry name" value="PMSR"/>
    <property type="match status" value="1"/>
</dbReference>
<dbReference type="GO" id="GO:0008113">
    <property type="term" value="F:peptide-methionine (S)-S-oxide reductase activity"/>
    <property type="evidence" value="ECO:0007669"/>
    <property type="project" value="UniProtKB-UniRule"/>
</dbReference>
<evidence type="ECO:0000256" key="4">
    <source>
        <dbReference type="ARBA" id="ARBA00048782"/>
    </source>
</evidence>
<evidence type="ECO:0000256" key="2">
    <source>
        <dbReference type="ARBA" id="ARBA00023002"/>
    </source>
</evidence>
<keyword evidence="8" id="KW-1185">Reference proteome</keyword>
<reference evidence="7 8" key="1">
    <citation type="submission" date="2017-06" db="EMBL/GenBank/DDBJ databases">
        <title>Genome sequencing of cyanobaciteial culture collection at National Institute for Environmental Studies (NIES).</title>
        <authorList>
            <person name="Hirose Y."/>
            <person name="Shimura Y."/>
            <person name="Fujisawa T."/>
            <person name="Nakamura Y."/>
            <person name="Kawachi M."/>
        </authorList>
    </citation>
    <scope>NUCLEOTIDE SEQUENCE [LARGE SCALE GENOMIC DNA]</scope>
    <source>
        <strain evidence="7 8">NIES-2135</strain>
    </source>
</reference>
<dbReference type="SUPFAM" id="SSF55068">
    <property type="entry name" value="Peptide methionine sulfoxide reductase"/>
    <property type="match status" value="1"/>
</dbReference>
<dbReference type="EMBL" id="AP018203">
    <property type="protein sequence ID" value="BAY54003.1"/>
    <property type="molecule type" value="Genomic_DNA"/>
</dbReference>
<dbReference type="AlphaFoldDB" id="A0A1Z4JBB8"/>
<comment type="function">
    <text evidence="5">Has an important function as a repair enzyme for proteins that have been inactivated by oxidation. Catalyzes the reversible oxidation-reduction of methionine sulfoxide in proteins to methionine.</text>
</comment>